<gene>
    <name evidence="5" type="ORF">G3M56_013570</name>
</gene>
<dbReference type="Gene3D" id="3.40.50.2300">
    <property type="match status" value="2"/>
</dbReference>
<dbReference type="GO" id="GO:0003700">
    <property type="term" value="F:DNA-binding transcription factor activity"/>
    <property type="evidence" value="ECO:0007669"/>
    <property type="project" value="InterPro"/>
</dbReference>
<dbReference type="PANTHER" id="PTHR30146:SF109">
    <property type="entry name" value="HTH-TYPE TRANSCRIPTIONAL REGULATOR GALS"/>
    <property type="match status" value="1"/>
</dbReference>
<dbReference type="RefSeq" id="WP_164364716.1">
    <property type="nucleotide sequence ID" value="NZ_CP066776.1"/>
</dbReference>
<sequence>MASLPLPDNRTLQTVDVLKGEIDAGRFANYLPGERELARRMNVSRKTLRKAIDILEAEQRLLPASPGKRRQIRNGPHKRTTPKDTAMVTHQRVVTIAPKALDQMGGPERLFQSTLNRLCTKSGIDLTHRHIDIRHMQRPSHRLTEFVDRNPAELYLLQHGSLAMQRWFKSTQTPCLVLGDRWDDLKLPNVSADMGAMAVHAASLLQRKGHQHVAMLFPSPSKRGLEIFADRLVATHQSLTLTLAKHNESPESIVNAVRKLLTDVRPRPTAILTPTVFCGVTVLTTASQLGLKVPQQLSIMCLSHDRLCDYTSPSLAGYSFSMDRFAKEVHRSITHTLRHPTTNAKSTSLIMPDFVPGDSVGLATAS</sequence>
<reference evidence="5 6" key="1">
    <citation type="submission" date="2020-12" db="EMBL/GenBank/DDBJ databases">
        <title>Sulforoseuscoccus oceanibium gen. nov., sp. nov., a representative of the phylum Verrucomicrobia with special cytoplasmic membrane, and proposal of Sulforoseuscoccusaceae fam. nov.</title>
        <authorList>
            <person name="Xi F."/>
        </authorList>
    </citation>
    <scope>NUCLEOTIDE SEQUENCE [LARGE SCALE GENOMIC DNA]</scope>
    <source>
        <strain evidence="5 6">T37</strain>
    </source>
</reference>
<dbReference type="Pfam" id="PF13377">
    <property type="entry name" value="Peripla_BP_3"/>
    <property type="match status" value="1"/>
</dbReference>
<keyword evidence="1" id="KW-0805">Transcription regulation</keyword>
<dbReference type="PRINTS" id="PR00035">
    <property type="entry name" value="HTHGNTR"/>
</dbReference>
<dbReference type="SMART" id="SM00345">
    <property type="entry name" value="HTH_GNTR"/>
    <property type="match status" value="1"/>
</dbReference>
<evidence type="ECO:0000256" key="1">
    <source>
        <dbReference type="ARBA" id="ARBA00023015"/>
    </source>
</evidence>
<evidence type="ECO:0000256" key="2">
    <source>
        <dbReference type="ARBA" id="ARBA00023125"/>
    </source>
</evidence>
<dbReference type="EMBL" id="CP066776">
    <property type="protein sequence ID" value="QQL44887.1"/>
    <property type="molecule type" value="Genomic_DNA"/>
</dbReference>
<organism evidence="5 6">
    <name type="scientific">Sulfuriroseicoccus oceanibius</name>
    <dbReference type="NCBI Taxonomy" id="2707525"/>
    <lineage>
        <taxon>Bacteria</taxon>
        <taxon>Pseudomonadati</taxon>
        <taxon>Verrucomicrobiota</taxon>
        <taxon>Verrucomicrobiia</taxon>
        <taxon>Verrucomicrobiales</taxon>
        <taxon>Verrucomicrobiaceae</taxon>
        <taxon>Sulfuriroseicoccus</taxon>
    </lineage>
</organism>
<dbReference type="AlphaFoldDB" id="A0A6B3LBI9"/>
<keyword evidence="2" id="KW-0238">DNA-binding</keyword>
<dbReference type="InterPro" id="IPR036388">
    <property type="entry name" value="WH-like_DNA-bd_sf"/>
</dbReference>
<dbReference type="GO" id="GO:0000976">
    <property type="term" value="F:transcription cis-regulatory region binding"/>
    <property type="evidence" value="ECO:0007669"/>
    <property type="project" value="TreeGrafter"/>
</dbReference>
<evidence type="ECO:0000313" key="6">
    <source>
        <dbReference type="Proteomes" id="UP000475117"/>
    </source>
</evidence>
<evidence type="ECO:0000256" key="4">
    <source>
        <dbReference type="SAM" id="MobiDB-lite"/>
    </source>
</evidence>
<evidence type="ECO:0000313" key="5">
    <source>
        <dbReference type="EMBL" id="QQL44887.1"/>
    </source>
</evidence>
<keyword evidence="3" id="KW-0804">Transcription</keyword>
<dbReference type="Gene3D" id="1.10.10.10">
    <property type="entry name" value="Winged helix-like DNA-binding domain superfamily/Winged helix DNA-binding domain"/>
    <property type="match status" value="1"/>
</dbReference>
<dbReference type="SUPFAM" id="SSF46785">
    <property type="entry name" value="Winged helix' DNA-binding domain"/>
    <property type="match status" value="1"/>
</dbReference>
<accession>A0A6B3LBI9</accession>
<feature type="compositionally biased region" description="Basic residues" evidence="4">
    <location>
        <begin position="67"/>
        <end position="80"/>
    </location>
</feature>
<dbReference type="PANTHER" id="PTHR30146">
    <property type="entry name" value="LACI-RELATED TRANSCRIPTIONAL REPRESSOR"/>
    <property type="match status" value="1"/>
</dbReference>
<dbReference type="InterPro" id="IPR000524">
    <property type="entry name" value="Tscrpt_reg_HTH_GntR"/>
</dbReference>
<dbReference type="InterPro" id="IPR046335">
    <property type="entry name" value="LacI/GalR-like_sensor"/>
</dbReference>
<dbReference type="SUPFAM" id="SSF53822">
    <property type="entry name" value="Periplasmic binding protein-like I"/>
    <property type="match status" value="1"/>
</dbReference>
<dbReference type="InterPro" id="IPR036390">
    <property type="entry name" value="WH_DNA-bd_sf"/>
</dbReference>
<dbReference type="KEGG" id="soa:G3M56_013570"/>
<dbReference type="Proteomes" id="UP000475117">
    <property type="component" value="Chromosome"/>
</dbReference>
<protein>
    <submittedName>
        <fullName evidence="5">Substrate-binding domain-containing protein</fullName>
    </submittedName>
</protein>
<proteinExistence type="predicted"/>
<dbReference type="Pfam" id="PF00392">
    <property type="entry name" value="GntR"/>
    <property type="match status" value="1"/>
</dbReference>
<feature type="region of interest" description="Disordered" evidence="4">
    <location>
        <begin position="63"/>
        <end position="85"/>
    </location>
</feature>
<name>A0A6B3LBI9_9BACT</name>
<evidence type="ECO:0000256" key="3">
    <source>
        <dbReference type="ARBA" id="ARBA00023163"/>
    </source>
</evidence>
<dbReference type="InterPro" id="IPR028082">
    <property type="entry name" value="Peripla_BP_I"/>
</dbReference>
<keyword evidence="6" id="KW-1185">Reference proteome</keyword>